<gene>
    <name evidence="3" type="ORF">SO64H15_000004</name>
</gene>
<keyword evidence="1" id="KW-0175">Coiled coil</keyword>
<evidence type="ECO:0000256" key="1">
    <source>
        <dbReference type="SAM" id="Coils"/>
    </source>
</evidence>
<accession>A0A678T4K4</accession>
<protein>
    <submittedName>
        <fullName evidence="3">Uncharacterized protein</fullName>
    </submittedName>
</protein>
<evidence type="ECO:0000313" key="3">
    <source>
        <dbReference type="EMBL" id="AWA44992.1"/>
    </source>
</evidence>
<proteinExistence type="predicted"/>
<dbReference type="EMBL" id="MH182553">
    <property type="protein sequence ID" value="AWA44992.1"/>
    <property type="molecule type" value="Genomic_DNA"/>
</dbReference>
<feature type="coiled-coil region" evidence="1">
    <location>
        <begin position="21"/>
        <end position="48"/>
    </location>
</feature>
<feature type="compositionally biased region" description="Polar residues" evidence="2">
    <location>
        <begin position="96"/>
        <end position="108"/>
    </location>
</feature>
<dbReference type="GO" id="GO:0032196">
    <property type="term" value="P:transposition"/>
    <property type="evidence" value="ECO:0007669"/>
    <property type="project" value="InterPro"/>
</dbReference>
<feature type="region of interest" description="Disordered" evidence="2">
    <location>
        <begin position="349"/>
        <end position="368"/>
    </location>
</feature>
<dbReference type="PANTHER" id="PTHR33157:SF12">
    <property type="entry name" value="TRANSPOSASE TNP1_EN_SPM-LIKE DOMAIN-CONTAINING PROTEIN"/>
    <property type="match status" value="1"/>
</dbReference>
<evidence type="ECO:0000256" key="2">
    <source>
        <dbReference type="SAM" id="MobiDB-lite"/>
    </source>
</evidence>
<dbReference type="AlphaFoldDB" id="A0A678T4K4"/>
<feature type="compositionally biased region" description="Polar residues" evidence="2">
    <location>
        <begin position="359"/>
        <end position="368"/>
    </location>
</feature>
<dbReference type="PANTHER" id="PTHR33157">
    <property type="entry name" value="AUTONOMOUS TRANSPOSABLE ELEMENT EN-1 MOSAIC PROTEIN-RELATED"/>
    <property type="match status" value="1"/>
</dbReference>
<feature type="region of interest" description="Disordered" evidence="2">
    <location>
        <begin position="79"/>
        <end position="110"/>
    </location>
</feature>
<sequence length="368" mass="41075">MSGSSTDFNECVSKGELTTFMTEQRNLINELTRNVNNLVTRIEQLEHRLPPHRGDDVNADDFGDEDADADGYARRHLNFNRRGMGEPETPKIPVASQPSTPSRVNSTEGDQDKEAIIIDSVVAAADYPSLLEFADDGMKSRTTPILEGGDDEDIAKMESRMTPIQEGEDDEDIATLDTPTLWVRIMSDLKPDHQRRVLHKSNLPVTSRKIGPVFIRERDPNPFYRSNSNAFANVPTSTSDHHLVHVSSISQNQTRDFHKGKVTSDVSYNPEDPPEAYSNPTVYTRINEYTSAARSLHGDDYDLSSQDFDPEVVMRIGGGKKHERYYLGDGVIDATSTPSLSQICARSTDASIPIRPRPETSQQRILSL</sequence>
<reference evidence="3" key="1">
    <citation type="submission" date="2018-04" db="EMBL/GenBank/DDBJ databases">
        <title>Comparative Analysis of Homologous Sequences of Saccharum officinarum and Saccharum spontaneum Reveals Independent Polyploidization Events.</title>
        <authorList>
            <person name="Sharma A."/>
            <person name="Song J."/>
            <person name="Lin Q."/>
            <person name="Singh R."/>
            <person name="Ramos N."/>
            <person name="Wang K."/>
            <person name="Zhang J."/>
            <person name="Ming R."/>
            <person name="Yu Q."/>
        </authorList>
    </citation>
    <scope>NUCLEOTIDE SEQUENCE</scope>
</reference>
<dbReference type="InterPro" id="IPR039266">
    <property type="entry name" value="EN-1/SPM"/>
</dbReference>
<name>A0A678T4K4_SACOF</name>
<organism evidence="3">
    <name type="scientific">Saccharum officinarum</name>
    <name type="common">Sugarcane</name>
    <dbReference type="NCBI Taxonomy" id="4547"/>
    <lineage>
        <taxon>Eukaryota</taxon>
        <taxon>Viridiplantae</taxon>
        <taxon>Streptophyta</taxon>
        <taxon>Embryophyta</taxon>
        <taxon>Tracheophyta</taxon>
        <taxon>Spermatophyta</taxon>
        <taxon>Magnoliopsida</taxon>
        <taxon>Liliopsida</taxon>
        <taxon>Poales</taxon>
        <taxon>Poaceae</taxon>
        <taxon>PACMAD clade</taxon>
        <taxon>Panicoideae</taxon>
        <taxon>Andropogonodae</taxon>
        <taxon>Andropogoneae</taxon>
        <taxon>Saccharinae</taxon>
        <taxon>Saccharum</taxon>
        <taxon>Saccharum officinarum species complex</taxon>
    </lineage>
</organism>